<evidence type="ECO:0000256" key="4">
    <source>
        <dbReference type="PROSITE-ProRule" id="PRU00169"/>
    </source>
</evidence>
<proteinExistence type="predicted"/>
<sequence length="269" mass="30186">MHSTGSSNCKSEGIFAQFSEQMDLKPKIHQEEEEEEEEEDVQHLHVLAVDDSLIDRKLLERLLTVSSYQALEYLGLLDDKDNIDSTSSTTTTLSSSCSCTSLSQQEGSKVNLIITDYSMPGMSGYDLLRRVKGSSWKDIPVVVMSSENVPSRINMCLEGGAEEFLLKPVQLSDLRKLQSYLLKPLTHSCEDLDMNLVNSSDHNNNNSDNNNNNDKSNNNNLNKRKAMSPECSSERRPKMKELAVSSTWDELPWMLCTALLKEITAAVEE</sequence>
<keyword evidence="1" id="KW-0902">Two-component regulatory system</keyword>
<dbReference type="InterPro" id="IPR045279">
    <property type="entry name" value="ARR-like"/>
</dbReference>
<evidence type="ECO:0000256" key="3">
    <source>
        <dbReference type="ARBA" id="ARBA00023163"/>
    </source>
</evidence>
<dbReference type="InterPro" id="IPR001789">
    <property type="entry name" value="Sig_transdc_resp-reg_receiver"/>
</dbReference>
<accession>A0A4S4DZ26</accession>
<dbReference type="SUPFAM" id="SSF52172">
    <property type="entry name" value="CheY-like"/>
    <property type="match status" value="1"/>
</dbReference>
<dbReference type="GO" id="GO:0009736">
    <property type="term" value="P:cytokinin-activated signaling pathway"/>
    <property type="evidence" value="ECO:0007669"/>
    <property type="project" value="InterPro"/>
</dbReference>
<dbReference type="Gene3D" id="3.40.50.2300">
    <property type="match status" value="1"/>
</dbReference>
<dbReference type="PANTHER" id="PTHR43874:SF96">
    <property type="entry name" value="TWO-COMPONENT RESPONSE REGULATOR ORR10-LIKE"/>
    <property type="match status" value="1"/>
</dbReference>
<keyword evidence="3" id="KW-0804">Transcription</keyword>
<dbReference type="AlphaFoldDB" id="A0A4S4DZ26"/>
<comment type="caution">
    <text evidence="7">The sequence shown here is derived from an EMBL/GenBank/DDBJ whole genome shotgun (WGS) entry which is preliminary data.</text>
</comment>
<feature type="domain" description="Response regulatory" evidence="6">
    <location>
        <begin position="45"/>
        <end position="182"/>
    </location>
</feature>
<evidence type="ECO:0000256" key="2">
    <source>
        <dbReference type="ARBA" id="ARBA00023015"/>
    </source>
</evidence>
<feature type="region of interest" description="Disordered" evidence="5">
    <location>
        <begin position="196"/>
        <end position="238"/>
    </location>
</feature>
<evidence type="ECO:0000313" key="7">
    <source>
        <dbReference type="EMBL" id="THG08334.1"/>
    </source>
</evidence>
<dbReference type="SMART" id="SM00448">
    <property type="entry name" value="REC"/>
    <property type="match status" value="1"/>
</dbReference>
<dbReference type="PANTHER" id="PTHR43874">
    <property type="entry name" value="TWO-COMPONENT RESPONSE REGULATOR"/>
    <property type="match status" value="1"/>
</dbReference>
<organism evidence="7 8">
    <name type="scientific">Camellia sinensis var. sinensis</name>
    <name type="common">China tea</name>
    <dbReference type="NCBI Taxonomy" id="542762"/>
    <lineage>
        <taxon>Eukaryota</taxon>
        <taxon>Viridiplantae</taxon>
        <taxon>Streptophyta</taxon>
        <taxon>Embryophyta</taxon>
        <taxon>Tracheophyta</taxon>
        <taxon>Spermatophyta</taxon>
        <taxon>Magnoliopsida</taxon>
        <taxon>eudicotyledons</taxon>
        <taxon>Gunneridae</taxon>
        <taxon>Pentapetalae</taxon>
        <taxon>asterids</taxon>
        <taxon>Ericales</taxon>
        <taxon>Theaceae</taxon>
        <taxon>Camellia</taxon>
    </lineage>
</organism>
<dbReference type="Proteomes" id="UP000306102">
    <property type="component" value="Unassembled WGS sequence"/>
</dbReference>
<dbReference type="GO" id="GO:0000160">
    <property type="term" value="P:phosphorelay signal transduction system"/>
    <property type="evidence" value="ECO:0007669"/>
    <property type="project" value="UniProtKB-KW"/>
</dbReference>
<dbReference type="InterPro" id="IPR011006">
    <property type="entry name" value="CheY-like_superfamily"/>
</dbReference>
<evidence type="ECO:0000259" key="6">
    <source>
        <dbReference type="PROSITE" id="PS50110"/>
    </source>
</evidence>
<evidence type="ECO:0000256" key="5">
    <source>
        <dbReference type="SAM" id="MobiDB-lite"/>
    </source>
</evidence>
<dbReference type="STRING" id="542762.A0A4S4DZ26"/>
<feature type="compositionally biased region" description="Low complexity" evidence="5">
    <location>
        <begin position="198"/>
        <end position="221"/>
    </location>
</feature>
<dbReference type="EMBL" id="SDRB02009379">
    <property type="protein sequence ID" value="THG08334.1"/>
    <property type="molecule type" value="Genomic_DNA"/>
</dbReference>
<keyword evidence="2" id="KW-0805">Transcription regulation</keyword>
<keyword evidence="8" id="KW-1185">Reference proteome</keyword>
<evidence type="ECO:0000256" key="1">
    <source>
        <dbReference type="ARBA" id="ARBA00023012"/>
    </source>
</evidence>
<reference evidence="7 8" key="1">
    <citation type="journal article" date="2018" name="Proc. Natl. Acad. Sci. U.S.A.">
        <title>Draft genome sequence of Camellia sinensis var. sinensis provides insights into the evolution of the tea genome and tea quality.</title>
        <authorList>
            <person name="Wei C."/>
            <person name="Yang H."/>
            <person name="Wang S."/>
            <person name="Zhao J."/>
            <person name="Liu C."/>
            <person name="Gao L."/>
            <person name="Xia E."/>
            <person name="Lu Y."/>
            <person name="Tai Y."/>
            <person name="She G."/>
            <person name="Sun J."/>
            <person name="Cao H."/>
            <person name="Tong W."/>
            <person name="Gao Q."/>
            <person name="Li Y."/>
            <person name="Deng W."/>
            <person name="Jiang X."/>
            <person name="Wang W."/>
            <person name="Chen Q."/>
            <person name="Zhang S."/>
            <person name="Li H."/>
            <person name="Wu J."/>
            <person name="Wang P."/>
            <person name="Li P."/>
            <person name="Shi C."/>
            <person name="Zheng F."/>
            <person name="Jian J."/>
            <person name="Huang B."/>
            <person name="Shan D."/>
            <person name="Shi M."/>
            <person name="Fang C."/>
            <person name="Yue Y."/>
            <person name="Li F."/>
            <person name="Li D."/>
            <person name="Wei S."/>
            <person name="Han B."/>
            <person name="Jiang C."/>
            <person name="Yin Y."/>
            <person name="Xia T."/>
            <person name="Zhang Z."/>
            <person name="Bennetzen J.L."/>
            <person name="Zhao S."/>
            <person name="Wan X."/>
        </authorList>
    </citation>
    <scope>NUCLEOTIDE SEQUENCE [LARGE SCALE GENOMIC DNA]</scope>
    <source>
        <strain evidence="8">cv. Shuchazao</strain>
        <tissue evidence="7">Leaf</tissue>
    </source>
</reference>
<gene>
    <name evidence="7" type="ORF">TEA_011097</name>
</gene>
<feature type="modified residue" description="4-aspartylphosphate" evidence="4">
    <location>
        <position position="116"/>
    </location>
</feature>
<evidence type="ECO:0000313" key="8">
    <source>
        <dbReference type="Proteomes" id="UP000306102"/>
    </source>
</evidence>
<protein>
    <recommendedName>
        <fullName evidence="6">Response regulatory domain-containing protein</fullName>
    </recommendedName>
</protein>
<dbReference type="Pfam" id="PF00072">
    <property type="entry name" value="Response_reg"/>
    <property type="match status" value="1"/>
</dbReference>
<dbReference type="PROSITE" id="PS50110">
    <property type="entry name" value="RESPONSE_REGULATORY"/>
    <property type="match status" value="1"/>
</dbReference>
<keyword evidence="4" id="KW-0597">Phosphoprotein</keyword>
<name>A0A4S4DZ26_CAMSN</name>